<dbReference type="CDD" id="cd20379">
    <property type="entry name" value="Tudor_dTUD-like"/>
    <property type="match status" value="2"/>
</dbReference>
<organism evidence="2 3">
    <name type="scientific">Zophobas morio</name>
    <dbReference type="NCBI Taxonomy" id="2755281"/>
    <lineage>
        <taxon>Eukaryota</taxon>
        <taxon>Metazoa</taxon>
        <taxon>Ecdysozoa</taxon>
        <taxon>Arthropoda</taxon>
        <taxon>Hexapoda</taxon>
        <taxon>Insecta</taxon>
        <taxon>Pterygota</taxon>
        <taxon>Neoptera</taxon>
        <taxon>Endopterygota</taxon>
        <taxon>Coleoptera</taxon>
        <taxon>Polyphaga</taxon>
        <taxon>Cucujiformia</taxon>
        <taxon>Tenebrionidae</taxon>
        <taxon>Zophobas</taxon>
    </lineage>
</organism>
<feature type="domain" description="Tudor" evidence="1">
    <location>
        <begin position="1137"/>
        <end position="1198"/>
    </location>
</feature>
<gene>
    <name evidence="2" type="ORF">Zmor_001332</name>
</gene>
<dbReference type="Gene3D" id="2.30.30.140">
    <property type="match status" value="5"/>
</dbReference>
<sequence length="1266" mass="145110">MDPEVADLDVINTTLKSGIHRVTQLLNHFNMINTRQLNVRALFEEAQDVKDISCRLVSEQETLRPIEFVADVFEDIEDVVCLKNICSVEYSLLPIEDWSKAQEKFELEQIRRKSDSQKTEPIPEAPTAIVKSFKHVENQAKKFNEGKIRVVVTHINDLNSFYIQKYTTLDSLKEMNGAIGKRGRKRAGMEEFKKGGIYGVSYQTKNSCHWRRGKVIDIFNNGENIIYKVNFIDYGNSQNVTKDRLKELDLHTVKRPPFAFECKLTNPEARVFDDKVHLLLPQIIGQKELYLTFMHPQSSRVTVYEVELLVAASNGGFISVRDLLNNTSPLVPDAKDSLLLTELKLFKNGKRFTVGQEETVVVTYVRDPFYICVQLSHNVKILQKMQADLEKFYKDTPVISCIPVVDSDVIVKYSDEFQGNWHRAKIISVDVASKKVGVFFVDWGQSTVVSWSNLRLLTENFIKVECQGIIVKLSDIERLDTSQNWTEEATDFLREQLNKNKECRMVASGVEPLQVALFQLCPLSDICLNSLLVESEHAISTGTISQTVFWPHAIQELPQDDDDMSYQMMKKSEEVIMDGYEDIHLMTGLKLQVYVIRFDSPDLIYIKFAKYKETEDEMHKEMQIHYSKSKLKTRSSWKQGEHCIVFDEDHSDYFRAVIKSASDSNNYVVYLYDHVRELKVSKKIIFELDPYFRSYPCYICKCRLTNIRPAGDPGKWSHTAIEMLEKIFNTYTTFHVKKIEKNTNDKMIGVIMWYSVTTPAKALQPAKIKYVSINQSLLESGLAFSASSLTNGPSAGTEPNNCDDSDIEKNKKQNWYDIICEDERYKDADKPDMHDMSQVKEEICIITQQSWPKPFKFKSKEFDATLTCVVDQGIFLIRTEDVQNLYLDVETEMNDAFESATLLSNANSTWKVGDMCTIAYDGKWYRGSVLELLEDDTVSVEMVDFGSEHVVPIKSLYKNIMFPDIPTLVNKIQLYDVHSSYGHWRGEDVDKVLRIVTDQVRVEIKGDKDVEVPLAEIYLDNGLSLNDMITQVCPHMKRRECSVVLGSVDDLDVSVDDMSKDATSEKTSAKLNGGYTYVWVPSSFDEKQKMFVAGILKWDLTYNVVLSSAEDNTKTPEFIRLCETVQMHVGNQANLSKIEIDTACICLHPQKNTWCRAMVYNVDSLKFGFVLAFFVDYGMVEMVPISSLKEIRSDWLEFPVHMQIAAVNVQLLQNNQAEYMLAQLNNLHGKSVLVEVVTEVPLKVHLYDDKALCYQKFLDNGIMKAL</sequence>
<dbReference type="AlphaFoldDB" id="A0AA38IYD6"/>
<comment type="caution">
    <text evidence="2">The sequence shown here is derived from an EMBL/GenBank/DDBJ whole genome shotgun (WGS) entry which is preliminary data.</text>
</comment>
<feature type="domain" description="Tudor" evidence="1">
    <location>
        <begin position="404"/>
        <end position="464"/>
    </location>
</feature>
<dbReference type="PANTHER" id="PTHR16442">
    <property type="entry name" value="RING FINGER PROTEIN 17"/>
    <property type="match status" value="1"/>
</dbReference>
<feature type="domain" description="Tudor" evidence="1">
    <location>
        <begin position="909"/>
        <end position="966"/>
    </location>
</feature>
<dbReference type="GO" id="GO:0005737">
    <property type="term" value="C:cytoplasm"/>
    <property type="evidence" value="ECO:0007669"/>
    <property type="project" value="UniProtKB-ARBA"/>
</dbReference>
<dbReference type="SMART" id="SM00333">
    <property type="entry name" value="TUDOR"/>
    <property type="match status" value="5"/>
</dbReference>
<keyword evidence="3" id="KW-1185">Reference proteome</keyword>
<proteinExistence type="predicted"/>
<name>A0AA38IYD6_9CUCU</name>
<reference evidence="2" key="1">
    <citation type="journal article" date="2023" name="G3 (Bethesda)">
        <title>Whole genome assemblies of Zophobas morio and Tenebrio molitor.</title>
        <authorList>
            <person name="Kaur S."/>
            <person name="Stinson S.A."/>
            <person name="diCenzo G.C."/>
        </authorList>
    </citation>
    <scope>NUCLEOTIDE SEQUENCE</scope>
    <source>
        <strain evidence="2">QUZm001</strain>
    </source>
</reference>
<accession>A0AA38IYD6</accession>
<evidence type="ECO:0000313" key="3">
    <source>
        <dbReference type="Proteomes" id="UP001168821"/>
    </source>
</evidence>
<dbReference type="SUPFAM" id="SSF63748">
    <property type="entry name" value="Tudor/PWWP/MBT"/>
    <property type="match status" value="5"/>
</dbReference>
<dbReference type="Gene3D" id="2.40.50.90">
    <property type="match status" value="2"/>
</dbReference>
<dbReference type="InterPro" id="IPR002999">
    <property type="entry name" value="Tudor"/>
</dbReference>
<dbReference type="EMBL" id="JALNTZ010000001">
    <property type="protein sequence ID" value="KAJ3665867.1"/>
    <property type="molecule type" value="Genomic_DNA"/>
</dbReference>
<evidence type="ECO:0000313" key="2">
    <source>
        <dbReference type="EMBL" id="KAJ3665867.1"/>
    </source>
</evidence>
<evidence type="ECO:0000259" key="1">
    <source>
        <dbReference type="PROSITE" id="PS50304"/>
    </source>
</evidence>
<dbReference type="PANTHER" id="PTHR16442:SF1">
    <property type="entry name" value="RING FINGER PROTEIN 17"/>
    <property type="match status" value="1"/>
</dbReference>
<feature type="domain" description="Tudor" evidence="1">
    <location>
        <begin position="191"/>
        <end position="255"/>
    </location>
</feature>
<protein>
    <recommendedName>
        <fullName evidence="1">Tudor domain-containing protein</fullName>
    </recommendedName>
</protein>
<dbReference type="Pfam" id="PF00567">
    <property type="entry name" value="TUDOR"/>
    <property type="match status" value="5"/>
</dbReference>
<dbReference type="InterPro" id="IPR035437">
    <property type="entry name" value="SNase_OB-fold_sf"/>
</dbReference>
<feature type="domain" description="Tudor" evidence="1">
    <location>
        <begin position="636"/>
        <end position="695"/>
    </location>
</feature>
<dbReference type="Proteomes" id="UP001168821">
    <property type="component" value="Unassembled WGS sequence"/>
</dbReference>
<dbReference type="PROSITE" id="PS50304">
    <property type="entry name" value="TUDOR"/>
    <property type="match status" value="5"/>
</dbReference>